<feature type="transmembrane region" description="Helical" evidence="2">
    <location>
        <begin position="38"/>
        <end position="58"/>
    </location>
</feature>
<sequence>MKNAIIFTVGFFALDFVLYWVVMSIAMGQGMFALKARVLIAALMAATATTAVCVWKFGKGKDLPRGPQEKQSQSPYEERR</sequence>
<gene>
    <name evidence="3" type="ORF">PIG85_09085</name>
</gene>
<organism evidence="3 4">
    <name type="scientific">Winkia neuii subsp. anitrata</name>
    <dbReference type="NCBI Taxonomy" id="29318"/>
    <lineage>
        <taxon>Bacteria</taxon>
        <taxon>Bacillati</taxon>
        <taxon>Actinomycetota</taxon>
        <taxon>Actinomycetes</taxon>
        <taxon>Actinomycetales</taxon>
        <taxon>Actinomycetaceae</taxon>
        <taxon>Winkia</taxon>
    </lineage>
</organism>
<protein>
    <submittedName>
        <fullName evidence="3">Uncharacterized protein</fullName>
    </submittedName>
</protein>
<dbReference type="KEGG" id="wne:PIG85_09085"/>
<dbReference type="EMBL" id="CP116394">
    <property type="protein sequence ID" value="WCE45786.1"/>
    <property type="molecule type" value="Genomic_DNA"/>
</dbReference>
<feature type="compositionally biased region" description="Polar residues" evidence="1">
    <location>
        <begin position="69"/>
        <end position="80"/>
    </location>
</feature>
<reference evidence="3" key="1">
    <citation type="submission" date="2023-01" db="EMBL/GenBank/DDBJ databases">
        <title>Comparative Genomic Analysis of the Clinically-Derived Winkia Strain NY0527 Provides Evidence into the Taxonomic Reassignment of Winkia neuii and Characterizes Their Virulence Traits.</title>
        <authorList>
            <person name="Cai X."/>
            <person name="Peng Y."/>
            <person name="Li M."/>
            <person name="Qiu Y."/>
            <person name="Wang Y."/>
            <person name="Xu L."/>
            <person name="Hou Q."/>
        </authorList>
    </citation>
    <scope>NUCLEOTIDE SEQUENCE</scope>
    <source>
        <strain evidence="3">NY0527</strain>
    </source>
</reference>
<evidence type="ECO:0000313" key="3">
    <source>
        <dbReference type="EMBL" id="WCE45786.1"/>
    </source>
</evidence>
<proteinExistence type="predicted"/>
<evidence type="ECO:0000256" key="1">
    <source>
        <dbReference type="SAM" id="MobiDB-lite"/>
    </source>
</evidence>
<dbReference type="Proteomes" id="UP001211044">
    <property type="component" value="Chromosome"/>
</dbReference>
<feature type="compositionally biased region" description="Basic and acidic residues" evidence="1">
    <location>
        <begin position="59"/>
        <end position="68"/>
    </location>
</feature>
<evidence type="ECO:0000313" key="4">
    <source>
        <dbReference type="Proteomes" id="UP001211044"/>
    </source>
</evidence>
<dbReference type="AlphaFoldDB" id="A0AB38XNS0"/>
<feature type="transmembrane region" description="Helical" evidence="2">
    <location>
        <begin position="6"/>
        <end position="26"/>
    </location>
</feature>
<accession>A0AB38XNS0</accession>
<feature type="region of interest" description="Disordered" evidence="1">
    <location>
        <begin position="59"/>
        <end position="80"/>
    </location>
</feature>
<keyword evidence="2" id="KW-0812">Transmembrane</keyword>
<keyword evidence="2" id="KW-1133">Transmembrane helix</keyword>
<keyword evidence="2" id="KW-0472">Membrane</keyword>
<name>A0AB38XNS0_9ACTO</name>
<evidence type="ECO:0000256" key="2">
    <source>
        <dbReference type="SAM" id="Phobius"/>
    </source>
</evidence>
<dbReference type="RefSeq" id="WP_004808394.1">
    <property type="nucleotide sequence ID" value="NZ_CP116394.1"/>
</dbReference>